<dbReference type="Proteomes" id="UP000273778">
    <property type="component" value="Chromosome"/>
</dbReference>
<dbReference type="RefSeq" id="WP_124011841.1">
    <property type="nucleotide sequence ID" value="NZ_CP034073.1"/>
</dbReference>
<dbReference type="EMBL" id="CP034073">
    <property type="protein sequence ID" value="AZG36852.1"/>
    <property type="molecule type" value="Genomic_DNA"/>
</dbReference>
<dbReference type="GO" id="GO:0016787">
    <property type="term" value="F:hydrolase activity"/>
    <property type="evidence" value="ECO:0007669"/>
    <property type="project" value="UniProtKB-KW"/>
</dbReference>
<dbReference type="InterPro" id="IPR022742">
    <property type="entry name" value="Hydrolase_4"/>
</dbReference>
<dbReference type="InterPro" id="IPR000073">
    <property type="entry name" value="AB_hydrolase_1"/>
</dbReference>
<sequence>MTEQFNINQFNCSISGMGQTLIWAHGSTGSIQSEDAIGLYAWHRFPKKLQLIRYDAVGHGLSSAGKCVEDYLWPELANDMISIATHLSAPSELILGGQSMGSVTSLYAALKYPEKVKGLILMNPPTAWDARAAQVDIYPKMAKAARIFGGKGLARINAKHWGKMLPSWLINGHEHSVLGTLDGLKLMTRQTLDRLFRAAALNDLPNKQHIATLTMPTLILAWEGDKAHPIETAIELHKILPHSTLHIAHSIDDVNEWPKLISEFCLNNDNNGKER</sequence>
<name>A0A3N4ECF3_9GAMM</name>
<dbReference type="InterPro" id="IPR029058">
    <property type="entry name" value="AB_hydrolase_fold"/>
</dbReference>
<keyword evidence="3" id="KW-0378">Hydrolase</keyword>
<proteinExistence type="predicted"/>
<dbReference type="Gene3D" id="3.40.50.1820">
    <property type="entry name" value="alpha/beta hydrolase"/>
    <property type="match status" value="1"/>
</dbReference>
<reference evidence="5" key="2">
    <citation type="submission" date="2018-11" db="EMBL/GenBank/DDBJ databases">
        <title>Shewanella sp. R106.</title>
        <authorList>
            <person name="Hwang Y.J."/>
            <person name="Hwang C.Y."/>
        </authorList>
    </citation>
    <scope>NUCLEOTIDE SEQUENCE [LARGE SCALE GENOMIC DNA]</scope>
    <source>
        <strain evidence="5">R106</strain>
    </source>
</reference>
<reference evidence="2 4" key="1">
    <citation type="submission" date="2018-11" db="EMBL/GenBank/DDBJ databases">
        <title>Shewanella sp. M2.</title>
        <authorList>
            <person name="Hwang Y.J."/>
            <person name="Hwang C.Y."/>
        </authorList>
    </citation>
    <scope>NUCLEOTIDE SEQUENCE [LARGE SCALE GENOMIC DNA]</scope>
    <source>
        <strain evidence="2 4">M2</strain>
    </source>
</reference>
<feature type="domain" description="Serine aminopeptidase S33" evidence="1">
    <location>
        <begin position="50"/>
        <end position="244"/>
    </location>
</feature>
<dbReference type="KEGG" id="spsr:EGC80_19615"/>
<dbReference type="EMBL" id="RKKB01000001">
    <property type="protein sequence ID" value="RPA34708.1"/>
    <property type="molecule type" value="Genomic_DNA"/>
</dbReference>
<evidence type="ECO:0000313" key="2">
    <source>
        <dbReference type="EMBL" id="AZG36852.1"/>
    </source>
</evidence>
<dbReference type="OrthoDB" id="9801400at2"/>
<dbReference type="PANTHER" id="PTHR43798">
    <property type="entry name" value="MONOACYLGLYCEROL LIPASE"/>
    <property type="match status" value="1"/>
</dbReference>
<keyword evidence="4" id="KW-1185">Reference proteome</keyword>
<dbReference type="Pfam" id="PF12146">
    <property type="entry name" value="Hydrolase_4"/>
    <property type="match status" value="1"/>
</dbReference>
<reference evidence="3" key="3">
    <citation type="submission" date="2018-11" db="EMBL/GenBank/DDBJ databases">
        <authorList>
            <person name="Hwang Y.J."/>
            <person name="Hwang C.Y."/>
        </authorList>
    </citation>
    <scope>NUCLEOTIDE SEQUENCE</scope>
    <source>
        <strain evidence="3">R106</strain>
    </source>
</reference>
<dbReference type="Proteomes" id="UP000278855">
    <property type="component" value="Unassembled WGS sequence"/>
</dbReference>
<accession>A0A3N4ECF3</accession>
<dbReference type="SUPFAM" id="SSF53474">
    <property type="entry name" value="alpha/beta-Hydrolases"/>
    <property type="match status" value="1"/>
</dbReference>
<organism evidence="3 5">
    <name type="scientific">Shewanella psychromarinicola</name>
    <dbReference type="NCBI Taxonomy" id="2487742"/>
    <lineage>
        <taxon>Bacteria</taxon>
        <taxon>Pseudomonadati</taxon>
        <taxon>Pseudomonadota</taxon>
        <taxon>Gammaproteobacteria</taxon>
        <taxon>Alteromonadales</taxon>
        <taxon>Shewanellaceae</taxon>
        <taxon>Shewanella</taxon>
    </lineage>
</organism>
<evidence type="ECO:0000313" key="3">
    <source>
        <dbReference type="EMBL" id="RPA34708.1"/>
    </source>
</evidence>
<protein>
    <submittedName>
        <fullName evidence="3">Alpha/beta hydrolase</fullName>
    </submittedName>
</protein>
<dbReference type="PRINTS" id="PR00111">
    <property type="entry name" value="ABHYDROLASE"/>
</dbReference>
<dbReference type="AlphaFoldDB" id="A0A3N4ECF3"/>
<evidence type="ECO:0000313" key="5">
    <source>
        <dbReference type="Proteomes" id="UP000278855"/>
    </source>
</evidence>
<dbReference type="InterPro" id="IPR050266">
    <property type="entry name" value="AB_hydrolase_sf"/>
</dbReference>
<evidence type="ECO:0000313" key="4">
    <source>
        <dbReference type="Proteomes" id="UP000273778"/>
    </source>
</evidence>
<evidence type="ECO:0000259" key="1">
    <source>
        <dbReference type="Pfam" id="PF12146"/>
    </source>
</evidence>
<gene>
    <name evidence="3" type="ORF">EGC77_03280</name>
    <name evidence="2" type="ORF">EGC80_19615</name>
</gene>